<dbReference type="Proteomes" id="UP000626092">
    <property type="component" value="Unassembled WGS sequence"/>
</dbReference>
<proteinExistence type="predicted"/>
<evidence type="ECO:0000313" key="1">
    <source>
        <dbReference type="EMBL" id="KAF7112805.1"/>
    </source>
</evidence>
<protein>
    <submittedName>
        <fullName evidence="1">Uncharacterized protein</fullName>
    </submittedName>
</protein>
<dbReference type="OrthoDB" id="848707at2759"/>
<reference evidence="1" key="1">
    <citation type="submission" date="2019-11" db="EMBL/GenBank/DDBJ databases">
        <authorList>
            <person name="Liu Y."/>
            <person name="Hou J."/>
            <person name="Li T.-Q."/>
            <person name="Guan C.-H."/>
            <person name="Wu X."/>
            <person name="Wu H.-Z."/>
            <person name="Ling F."/>
            <person name="Zhang R."/>
            <person name="Shi X.-G."/>
            <person name="Ren J.-P."/>
            <person name="Chen E.-F."/>
            <person name="Sun J.-M."/>
        </authorList>
    </citation>
    <scope>NUCLEOTIDE SEQUENCE</scope>
    <source>
        <strain evidence="1">Adult_tree_wgs_1</strain>
        <tissue evidence="1">Leaves</tissue>
    </source>
</reference>
<dbReference type="EMBL" id="WJXA01000420">
    <property type="protein sequence ID" value="KAF7112805.1"/>
    <property type="molecule type" value="Genomic_DNA"/>
</dbReference>
<comment type="caution">
    <text evidence="1">The sequence shown here is derived from an EMBL/GenBank/DDBJ whole genome shotgun (WGS) entry which is preliminary data.</text>
</comment>
<dbReference type="AlphaFoldDB" id="A0A834L485"/>
<sequence length="125" mass="14143">MKEIRQVSNRDLLFRVDRKATMPCSSSVSHSLILHSLETGDYMDLSYLVLKEMASALQDNYKALPYGALLTRLFMRDGVSLTREQTLPNDPGAIRDYVFTRGHINDEEAPNLQVNVVQEQENIAG</sequence>
<name>A0A834L485_RHOSS</name>
<gene>
    <name evidence="1" type="ORF">RHSIM_RhsimUnG0190900</name>
</gene>
<accession>A0A834L485</accession>
<keyword evidence="2" id="KW-1185">Reference proteome</keyword>
<organism evidence="1 2">
    <name type="scientific">Rhododendron simsii</name>
    <name type="common">Sims's rhododendron</name>
    <dbReference type="NCBI Taxonomy" id="118357"/>
    <lineage>
        <taxon>Eukaryota</taxon>
        <taxon>Viridiplantae</taxon>
        <taxon>Streptophyta</taxon>
        <taxon>Embryophyta</taxon>
        <taxon>Tracheophyta</taxon>
        <taxon>Spermatophyta</taxon>
        <taxon>Magnoliopsida</taxon>
        <taxon>eudicotyledons</taxon>
        <taxon>Gunneridae</taxon>
        <taxon>Pentapetalae</taxon>
        <taxon>asterids</taxon>
        <taxon>Ericales</taxon>
        <taxon>Ericaceae</taxon>
        <taxon>Ericoideae</taxon>
        <taxon>Rhodoreae</taxon>
        <taxon>Rhododendron</taxon>
    </lineage>
</organism>
<evidence type="ECO:0000313" key="2">
    <source>
        <dbReference type="Proteomes" id="UP000626092"/>
    </source>
</evidence>